<feature type="non-terminal residue" evidence="1">
    <location>
        <position position="147"/>
    </location>
</feature>
<proteinExistence type="predicted"/>
<protein>
    <submittedName>
        <fullName evidence="1">13822_t:CDS:1</fullName>
    </submittedName>
</protein>
<accession>A0ACA9RKG6</accession>
<organism evidence="1 2">
    <name type="scientific">Racocetra persica</name>
    <dbReference type="NCBI Taxonomy" id="160502"/>
    <lineage>
        <taxon>Eukaryota</taxon>
        <taxon>Fungi</taxon>
        <taxon>Fungi incertae sedis</taxon>
        <taxon>Mucoromycota</taxon>
        <taxon>Glomeromycotina</taxon>
        <taxon>Glomeromycetes</taxon>
        <taxon>Diversisporales</taxon>
        <taxon>Gigasporaceae</taxon>
        <taxon>Racocetra</taxon>
    </lineage>
</organism>
<name>A0ACA9RKG6_9GLOM</name>
<dbReference type="Proteomes" id="UP000789920">
    <property type="component" value="Unassembled WGS sequence"/>
</dbReference>
<evidence type="ECO:0000313" key="1">
    <source>
        <dbReference type="EMBL" id="CAG8796684.1"/>
    </source>
</evidence>
<keyword evidence="2" id="KW-1185">Reference proteome</keyword>
<reference evidence="1" key="1">
    <citation type="submission" date="2021-06" db="EMBL/GenBank/DDBJ databases">
        <authorList>
            <person name="Kallberg Y."/>
            <person name="Tangrot J."/>
            <person name="Rosling A."/>
        </authorList>
    </citation>
    <scope>NUCLEOTIDE SEQUENCE</scope>
    <source>
        <strain evidence="1">MA461A</strain>
    </source>
</reference>
<comment type="caution">
    <text evidence="1">The sequence shown here is derived from an EMBL/GenBank/DDBJ whole genome shotgun (WGS) entry which is preliminary data.</text>
</comment>
<gene>
    <name evidence="1" type="ORF">RPERSI_LOCUS20208</name>
</gene>
<dbReference type="EMBL" id="CAJVQC010056641">
    <property type="protein sequence ID" value="CAG8796684.1"/>
    <property type="molecule type" value="Genomic_DNA"/>
</dbReference>
<sequence length="147" mass="16242">MADLEFLKKMTDLDSIVKPSEKKHFTFDNIPDLTGKVAVVTGGNAGIGYITCRELAKKNAHVFVLSRNIERGQAAVEKIKSETDGIQEEFGVNHVGHFLFTKLLLPKIKASQPARIVNLSSHAHRFVPEGGIEFEKLNDPNAFDSIP</sequence>
<evidence type="ECO:0000313" key="2">
    <source>
        <dbReference type="Proteomes" id="UP000789920"/>
    </source>
</evidence>